<dbReference type="SUPFAM" id="SSF56935">
    <property type="entry name" value="Porins"/>
    <property type="match status" value="1"/>
</dbReference>
<feature type="domain" description="TonB-dependent transporter Oar-like beta-barrel" evidence="2">
    <location>
        <begin position="109"/>
        <end position="170"/>
    </location>
</feature>
<protein>
    <recommendedName>
        <fullName evidence="2">TonB-dependent transporter Oar-like beta-barrel domain-containing protein</fullName>
    </recommendedName>
</protein>
<gene>
    <name evidence="3" type="ORF">ACFQBQ_08015</name>
</gene>
<dbReference type="EMBL" id="JBHSWI010000001">
    <property type="protein sequence ID" value="MFC6645530.1"/>
    <property type="molecule type" value="Genomic_DNA"/>
</dbReference>
<dbReference type="RefSeq" id="WP_390236552.1">
    <property type="nucleotide sequence ID" value="NZ_JBHSWI010000001.1"/>
</dbReference>
<organism evidence="3 4">
    <name type="scientific">Granulicella cerasi</name>
    <dbReference type="NCBI Taxonomy" id="741063"/>
    <lineage>
        <taxon>Bacteria</taxon>
        <taxon>Pseudomonadati</taxon>
        <taxon>Acidobacteriota</taxon>
        <taxon>Terriglobia</taxon>
        <taxon>Terriglobales</taxon>
        <taxon>Acidobacteriaceae</taxon>
        <taxon>Granulicella</taxon>
    </lineage>
</organism>
<evidence type="ECO:0000313" key="4">
    <source>
        <dbReference type="Proteomes" id="UP001596391"/>
    </source>
</evidence>
<feature type="region of interest" description="Disordered" evidence="1">
    <location>
        <begin position="201"/>
        <end position="226"/>
    </location>
</feature>
<reference evidence="4" key="1">
    <citation type="journal article" date="2019" name="Int. J. Syst. Evol. Microbiol.">
        <title>The Global Catalogue of Microorganisms (GCM) 10K type strain sequencing project: providing services to taxonomists for standard genome sequencing and annotation.</title>
        <authorList>
            <consortium name="The Broad Institute Genomics Platform"/>
            <consortium name="The Broad Institute Genome Sequencing Center for Infectious Disease"/>
            <person name="Wu L."/>
            <person name="Ma J."/>
        </authorList>
    </citation>
    <scope>NUCLEOTIDE SEQUENCE [LARGE SCALE GENOMIC DNA]</scope>
    <source>
        <strain evidence="4">CGMCC 1.16026</strain>
    </source>
</reference>
<dbReference type="Proteomes" id="UP001596391">
    <property type="component" value="Unassembled WGS sequence"/>
</dbReference>
<keyword evidence="4" id="KW-1185">Reference proteome</keyword>
<accession>A0ABW1ZAS2</accession>
<evidence type="ECO:0000313" key="3">
    <source>
        <dbReference type="EMBL" id="MFC6645530.1"/>
    </source>
</evidence>
<dbReference type="InterPro" id="IPR057601">
    <property type="entry name" value="Oar-like_b-barrel"/>
</dbReference>
<evidence type="ECO:0000259" key="2">
    <source>
        <dbReference type="Pfam" id="PF25183"/>
    </source>
</evidence>
<evidence type="ECO:0000256" key="1">
    <source>
        <dbReference type="SAM" id="MobiDB-lite"/>
    </source>
</evidence>
<proteinExistence type="predicted"/>
<dbReference type="Pfam" id="PF25183">
    <property type="entry name" value="OMP_b-brl_4"/>
    <property type="match status" value="1"/>
</dbReference>
<name>A0ABW1ZAS2_9BACT</name>
<comment type="caution">
    <text evidence="3">The sequence shown here is derived from an EMBL/GenBank/DDBJ whole genome shotgun (WGS) entry which is preliminary data.</text>
</comment>
<sequence length="248" mass="27305">MNIELRLASVQQDVEVNGDVPTASEDGAGTTMLNAKQVEQLPDDPDDLLRELQMLASTSGGSPNEASVLVNGFQGSSMVPPKSSIASIRINPDTFSPEFQWHRSRIEITTKPGADKFHGALFFNDSNSIFNATNPFSTTSTPAGRRRYGVELTGPIRPKKLDFTLAVERREIDEFDIVNAKVLDSSYSVTPLRQTVATPKSFGSDQHELIRSSARTTSPRFPGPRMSTTKAIREWAVSYCRKLDIPTE</sequence>